<dbReference type="SUPFAM" id="SSF52540">
    <property type="entry name" value="P-loop containing nucleoside triphosphate hydrolases"/>
    <property type="match status" value="1"/>
</dbReference>
<dbReference type="PANTHER" id="PTHR46498:SF1">
    <property type="entry name" value="GTP-BINDING PROTEIN 8"/>
    <property type="match status" value="1"/>
</dbReference>
<keyword evidence="3" id="KW-0460">Magnesium</keyword>
<proteinExistence type="predicted"/>
<keyword evidence="2" id="KW-0547">Nucleotide-binding</keyword>
<feature type="domain" description="EngB-type G" evidence="5">
    <location>
        <begin position="63"/>
        <end position="246"/>
    </location>
</feature>
<dbReference type="InterPro" id="IPR052279">
    <property type="entry name" value="EngB_GTPase"/>
</dbReference>
<dbReference type="InterPro" id="IPR027417">
    <property type="entry name" value="P-loop_NTPase"/>
</dbReference>
<keyword evidence="4" id="KW-0342">GTP-binding</keyword>
<dbReference type="InterPro" id="IPR030393">
    <property type="entry name" value="G_ENGB_dom"/>
</dbReference>
<dbReference type="AlphaFoldDB" id="A0A8H4QHE6"/>
<name>A0A8H4QHE6_9AGAR</name>
<dbReference type="GO" id="GO:0005525">
    <property type="term" value="F:GTP binding"/>
    <property type="evidence" value="ECO:0007669"/>
    <property type="project" value="UniProtKB-KW"/>
</dbReference>
<evidence type="ECO:0000256" key="2">
    <source>
        <dbReference type="ARBA" id="ARBA00022741"/>
    </source>
</evidence>
<evidence type="ECO:0000259" key="5">
    <source>
        <dbReference type="PROSITE" id="PS51706"/>
    </source>
</evidence>
<dbReference type="PROSITE" id="PS51706">
    <property type="entry name" value="G_ENGB"/>
    <property type="match status" value="1"/>
</dbReference>
<dbReference type="Gene3D" id="3.40.50.300">
    <property type="entry name" value="P-loop containing nucleotide triphosphate hydrolases"/>
    <property type="match status" value="1"/>
</dbReference>
<comment type="caution">
    <text evidence="6">The sequence shown here is derived from an EMBL/GenBank/DDBJ whole genome shotgun (WGS) entry which is preliminary data.</text>
</comment>
<sequence>MSRFLCFKRLEPCTRRMMKQHAAAAAYSTASKPKKEKRLWGDAASAAFIAAAKSTSSIPKSNGLPEIVVTGRANAGKSTLLNAVLGRTSLLSTSKKAGHTRSLNFYRVGADPGKLLLVDTPGYGARGRAEWGALFDHYIQNRKELKRIYILFNAKHGLNETDKQMVAHLSDALVTEQGTQPFTLQAIITKADTVPIANLEQVIAGMKKDIWEAAPLCLPPIVTSAEMRPPFGVDLVRQNIAQACGL</sequence>
<dbReference type="Proteomes" id="UP000521872">
    <property type="component" value="Unassembled WGS sequence"/>
</dbReference>
<dbReference type="PANTHER" id="PTHR46498">
    <property type="entry name" value="GTP-BINDING PROTEIN 8"/>
    <property type="match status" value="1"/>
</dbReference>
<accession>A0A8H4QHE6</accession>
<gene>
    <name evidence="6" type="ORF">D9613_006617</name>
</gene>
<evidence type="ECO:0000313" key="6">
    <source>
        <dbReference type="EMBL" id="KAF4610791.1"/>
    </source>
</evidence>
<evidence type="ECO:0000256" key="3">
    <source>
        <dbReference type="ARBA" id="ARBA00022842"/>
    </source>
</evidence>
<dbReference type="Pfam" id="PF01926">
    <property type="entry name" value="MMR_HSR1"/>
    <property type="match status" value="1"/>
</dbReference>
<dbReference type="GO" id="GO:0046872">
    <property type="term" value="F:metal ion binding"/>
    <property type="evidence" value="ECO:0007669"/>
    <property type="project" value="UniProtKB-KW"/>
</dbReference>
<dbReference type="CDD" id="cd01876">
    <property type="entry name" value="YihA_EngB"/>
    <property type="match status" value="1"/>
</dbReference>
<protein>
    <recommendedName>
        <fullName evidence="5">EngB-type G domain-containing protein</fullName>
    </recommendedName>
</protein>
<dbReference type="GO" id="GO:0005739">
    <property type="term" value="C:mitochondrion"/>
    <property type="evidence" value="ECO:0007669"/>
    <property type="project" value="TreeGrafter"/>
</dbReference>
<evidence type="ECO:0000313" key="7">
    <source>
        <dbReference type="Proteomes" id="UP000521872"/>
    </source>
</evidence>
<dbReference type="InterPro" id="IPR006073">
    <property type="entry name" value="GTP-bd"/>
</dbReference>
<keyword evidence="1" id="KW-0479">Metal-binding</keyword>
<reference evidence="6 7" key="1">
    <citation type="submission" date="2019-12" db="EMBL/GenBank/DDBJ databases">
        <authorList>
            <person name="Floudas D."/>
            <person name="Bentzer J."/>
            <person name="Ahren D."/>
            <person name="Johansson T."/>
            <person name="Persson P."/>
            <person name="Tunlid A."/>
        </authorList>
    </citation>
    <scope>NUCLEOTIDE SEQUENCE [LARGE SCALE GENOMIC DNA]</scope>
    <source>
        <strain evidence="6 7">CBS 102.39</strain>
    </source>
</reference>
<dbReference type="EMBL" id="JAACJL010000058">
    <property type="protein sequence ID" value="KAF4610791.1"/>
    <property type="molecule type" value="Genomic_DNA"/>
</dbReference>
<keyword evidence="7" id="KW-1185">Reference proteome</keyword>
<organism evidence="6 7">
    <name type="scientific">Agrocybe pediades</name>
    <dbReference type="NCBI Taxonomy" id="84607"/>
    <lineage>
        <taxon>Eukaryota</taxon>
        <taxon>Fungi</taxon>
        <taxon>Dikarya</taxon>
        <taxon>Basidiomycota</taxon>
        <taxon>Agaricomycotina</taxon>
        <taxon>Agaricomycetes</taxon>
        <taxon>Agaricomycetidae</taxon>
        <taxon>Agaricales</taxon>
        <taxon>Agaricineae</taxon>
        <taxon>Strophariaceae</taxon>
        <taxon>Agrocybe</taxon>
    </lineage>
</organism>
<evidence type="ECO:0000256" key="1">
    <source>
        <dbReference type="ARBA" id="ARBA00022723"/>
    </source>
</evidence>
<evidence type="ECO:0000256" key="4">
    <source>
        <dbReference type="ARBA" id="ARBA00023134"/>
    </source>
</evidence>